<keyword evidence="2" id="KW-1185">Reference proteome</keyword>
<evidence type="ECO:0000313" key="1">
    <source>
        <dbReference type="EMBL" id="KAF2147408.1"/>
    </source>
</evidence>
<dbReference type="EMBL" id="ML995474">
    <property type="protein sequence ID" value="KAF2147408.1"/>
    <property type="molecule type" value="Genomic_DNA"/>
</dbReference>
<protein>
    <submittedName>
        <fullName evidence="1">Uncharacterized protein</fullName>
    </submittedName>
</protein>
<evidence type="ECO:0000313" key="2">
    <source>
        <dbReference type="Proteomes" id="UP000799438"/>
    </source>
</evidence>
<accession>A0A6A6BU99</accession>
<reference evidence="1" key="1">
    <citation type="journal article" date="2020" name="Stud. Mycol.">
        <title>101 Dothideomycetes genomes: a test case for predicting lifestyles and emergence of pathogens.</title>
        <authorList>
            <person name="Haridas S."/>
            <person name="Albert R."/>
            <person name="Binder M."/>
            <person name="Bloem J."/>
            <person name="Labutti K."/>
            <person name="Salamov A."/>
            <person name="Andreopoulos B."/>
            <person name="Baker S."/>
            <person name="Barry K."/>
            <person name="Bills G."/>
            <person name="Bluhm B."/>
            <person name="Cannon C."/>
            <person name="Castanera R."/>
            <person name="Culley D."/>
            <person name="Daum C."/>
            <person name="Ezra D."/>
            <person name="Gonzalez J."/>
            <person name="Henrissat B."/>
            <person name="Kuo A."/>
            <person name="Liang C."/>
            <person name="Lipzen A."/>
            <person name="Lutzoni F."/>
            <person name="Magnuson J."/>
            <person name="Mondo S."/>
            <person name="Nolan M."/>
            <person name="Ohm R."/>
            <person name="Pangilinan J."/>
            <person name="Park H.-J."/>
            <person name="Ramirez L."/>
            <person name="Alfaro M."/>
            <person name="Sun H."/>
            <person name="Tritt A."/>
            <person name="Yoshinaga Y."/>
            <person name="Zwiers L.-H."/>
            <person name="Turgeon B."/>
            <person name="Goodwin S."/>
            <person name="Spatafora J."/>
            <person name="Crous P."/>
            <person name="Grigoriev I."/>
        </authorList>
    </citation>
    <scope>NUCLEOTIDE SEQUENCE</scope>
    <source>
        <strain evidence="1">CBS 121167</strain>
    </source>
</reference>
<dbReference type="RefSeq" id="XP_033403116.1">
    <property type="nucleotide sequence ID" value="XM_033541623.1"/>
</dbReference>
<name>A0A6A6BU99_9PEZI</name>
<dbReference type="Proteomes" id="UP000799438">
    <property type="component" value="Unassembled WGS sequence"/>
</dbReference>
<sequence>MEAAGLAVSAYKGVYLVSRFLYKTAISAKHYNGEQKDLLLEFLIGFLRFRALWKVLVDNDGEFVEGKDFQQEWLSIFSGILEEICVCFLDYAKIVDDFDEEYQKYSSY</sequence>
<dbReference type="OrthoDB" id="1911848at2759"/>
<organism evidence="1 2">
    <name type="scientific">Aplosporella prunicola CBS 121167</name>
    <dbReference type="NCBI Taxonomy" id="1176127"/>
    <lineage>
        <taxon>Eukaryota</taxon>
        <taxon>Fungi</taxon>
        <taxon>Dikarya</taxon>
        <taxon>Ascomycota</taxon>
        <taxon>Pezizomycotina</taxon>
        <taxon>Dothideomycetes</taxon>
        <taxon>Dothideomycetes incertae sedis</taxon>
        <taxon>Botryosphaeriales</taxon>
        <taxon>Aplosporellaceae</taxon>
        <taxon>Aplosporella</taxon>
    </lineage>
</organism>
<dbReference type="AlphaFoldDB" id="A0A6A6BU99"/>
<proteinExistence type="predicted"/>
<dbReference type="GeneID" id="54299119"/>
<gene>
    <name evidence="1" type="ORF">K452DRAFT_293833</name>
</gene>